<feature type="transmembrane region" description="Helical" evidence="5">
    <location>
        <begin position="268"/>
        <end position="284"/>
    </location>
</feature>
<feature type="transmembrane region" description="Helical" evidence="5">
    <location>
        <begin position="172"/>
        <end position="193"/>
    </location>
</feature>
<feature type="transmembrane region" description="Helical" evidence="5">
    <location>
        <begin position="527"/>
        <end position="543"/>
    </location>
</feature>
<dbReference type="Proteomes" id="UP000283880">
    <property type="component" value="Unassembled WGS sequence"/>
</dbReference>
<evidence type="ECO:0000259" key="6">
    <source>
        <dbReference type="Pfam" id="PF04932"/>
    </source>
</evidence>
<dbReference type="AlphaFoldDB" id="A0A413F9I2"/>
<keyword evidence="7" id="KW-0436">Ligase</keyword>
<keyword evidence="3 5" id="KW-1133">Transmembrane helix</keyword>
<keyword evidence="2 5" id="KW-0812">Transmembrane</keyword>
<accession>A0A413F9I2</accession>
<comment type="subcellular location">
    <subcellularLocation>
        <location evidence="1">Membrane</location>
        <topology evidence="1">Multi-pass membrane protein</topology>
    </subcellularLocation>
</comment>
<feature type="transmembrane region" description="Helical" evidence="5">
    <location>
        <begin position="469"/>
        <end position="490"/>
    </location>
</feature>
<dbReference type="InterPro" id="IPR051533">
    <property type="entry name" value="WaaL-like"/>
</dbReference>
<dbReference type="PANTHER" id="PTHR37422:SF13">
    <property type="entry name" value="LIPOPOLYSACCHARIDE BIOSYNTHESIS PROTEIN PA4999-RELATED"/>
    <property type="match status" value="1"/>
</dbReference>
<evidence type="ECO:0000313" key="8">
    <source>
        <dbReference type="Proteomes" id="UP000283880"/>
    </source>
</evidence>
<dbReference type="PANTHER" id="PTHR37422">
    <property type="entry name" value="TEICHURONIC ACID BIOSYNTHESIS PROTEIN TUAE"/>
    <property type="match status" value="1"/>
</dbReference>
<feature type="transmembrane region" description="Helical" evidence="5">
    <location>
        <begin position="323"/>
        <end position="349"/>
    </location>
</feature>
<keyword evidence="4 5" id="KW-0472">Membrane</keyword>
<reference evidence="7 8" key="1">
    <citation type="submission" date="2018-08" db="EMBL/GenBank/DDBJ databases">
        <title>A genome reference for cultivated species of the human gut microbiota.</title>
        <authorList>
            <person name="Zou Y."/>
            <person name="Xue W."/>
            <person name="Luo G."/>
        </authorList>
    </citation>
    <scope>NUCLEOTIDE SEQUENCE [LARGE SCALE GENOMIC DNA]</scope>
    <source>
        <strain evidence="7 8">AF04-15</strain>
    </source>
</reference>
<feature type="transmembrane region" description="Helical" evidence="5">
    <location>
        <begin position="293"/>
        <end position="311"/>
    </location>
</feature>
<sequence length="547" mass="62440">MEIMHDNYDHTSSQPILEETPDFIRNGKRIISFLLALYLVAILFVFPIYYRNFYFDILGAKYQFYYISTLTLIGGVVLTGIFMLIIDLVQYEGKFTTGFLQKFSTKNIRTTLSVPDVSLICFLAIAVLSTVFSDYIYESFWGNEGRYTGLFLLLLYGGSFFIVSKFLHFRSWYLDVFLVSSVLVCAFGITDYFNLDILHFKENIDPKQYNIFMSFMGNINTYTAYLSLVLGVSSVLFAAEKKNGKCVWYYICLVMGFLAIITGQSDNAYLALLALFASLPFYMFRSWGGIKRYLIILASFFSVVQAVDIINQTMSDQVLEIQGIFNFIVNFQGLAYIVIGLWIAVAAFYARKYIIKRQETPVGKMPCRIWGIVFLTGIVIVLWILFDANIAGNGERYGALSNYVVIDDEWGTHRGYIWKLAMRNYKEFSTVHKIFGSGPDTFGIITVKNNYNEMTSRYHEIFDSAHNEYLQYFVTIGPFGLLAYLALLISSGVRMIRHAADNPYMMATLFAVLCYGAQALVNINLPIATPVMWTILMIGLAGCRRME</sequence>
<feature type="transmembrane region" description="Helical" evidence="5">
    <location>
        <begin position="222"/>
        <end position="239"/>
    </location>
</feature>
<feature type="domain" description="O-antigen ligase-related" evidence="6">
    <location>
        <begin position="334"/>
        <end position="485"/>
    </location>
</feature>
<protein>
    <submittedName>
        <fullName evidence="7">O-antigen ligase domain-containing protein</fullName>
    </submittedName>
</protein>
<evidence type="ECO:0000313" key="7">
    <source>
        <dbReference type="EMBL" id="RGX25126.1"/>
    </source>
</evidence>
<feature type="transmembrane region" description="Helical" evidence="5">
    <location>
        <begin position="369"/>
        <end position="386"/>
    </location>
</feature>
<dbReference type="RefSeq" id="WP_007707885.1">
    <property type="nucleotide sequence ID" value="NZ_CABMHH010000294.1"/>
</dbReference>
<feature type="transmembrane region" description="Helical" evidence="5">
    <location>
        <begin position="62"/>
        <end position="89"/>
    </location>
</feature>
<dbReference type="Pfam" id="PF04932">
    <property type="entry name" value="Wzy_C"/>
    <property type="match status" value="1"/>
</dbReference>
<feature type="transmembrane region" description="Helical" evidence="5">
    <location>
        <begin position="502"/>
        <end position="521"/>
    </location>
</feature>
<evidence type="ECO:0000256" key="5">
    <source>
        <dbReference type="SAM" id="Phobius"/>
    </source>
</evidence>
<comment type="caution">
    <text evidence="7">The sequence shown here is derived from an EMBL/GenBank/DDBJ whole genome shotgun (WGS) entry which is preliminary data.</text>
</comment>
<organism evidence="7 8">
    <name type="scientific">Enterocloster asparagiformis</name>
    <dbReference type="NCBI Taxonomy" id="333367"/>
    <lineage>
        <taxon>Bacteria</taxon>
        <taxon>Bacillati</taxon>
        <taxon>Bacillota</taxon>
        <taxon>Clostridia</taxon>
        <taxon>Lachnospirales</taxon>
        <taxon>Lachnospiraceae</taxon>
        <taxon>Enterocloster</taxon>
    </lineage>
</organism>
<dbReference type="OrthoDB" id="9796676at2"/>
<dbReference type="GO" id="GO:0016874">
    <property type="term" value="F:ligase activity"/>
    <property type="evidence" value="ECO:0007669"/>
    <property type="project" value="UniProtKB-KW"/>
</dbReference>
<evidence type="ECO:0000256" key="3">
    <source>
        <dbReference type="ARBA" id="ARBA00022989"/>
    </source>
</evidence>
<feature type="transmembrane region" description="Helical" evidence="5">
    <location>
        <begin position="110"/>
        <end position="133"/>
    </location>
</feature>
<gene>
    <name evidence="7" type="ORF">DWV29_21870</name>
</gene>
<evidence type="ECO:0000256" key="1">
    <source>
        <dbReference type="ARBA" id="ARBA00004141"/>
    </source>
</evidence>
<evidence type="ECO:0000256" key="2">
    <source>
        <dbReference type="ARBA" id="ARBA00022692"/>
    </source>
</evidence>
<proteinExistence type="predicted"/>
<dbReference type="EMBL" id="QSBM01000020">
    <property type="protein sequence ID" value="RGX25126.1"/>
    <property type="molecule type" value="Genomic_DNA"/>
</dbReference>
<dbReference type="InterPro" id="IPR007016">
    <property type="entry name" value="O-antigen_ligase-rel_domated"/>
</dbReference>
<feature type="transmembrane region" description="Helical" evidence="5">
    <location>
        <begin position="246"/>
        <end position="262"/>
    </location>
</feature>
<feature type="transmembrane region" description="Helical" evidence="5">
    <location>
        <begin position="30"/>
        <end position="50"/>
    </location>
</feature>
<feature type="transmembrane region" description="Helical" evidence="5">
    <location>
        <begin position="145"/>
        <end position="163"/>
    </location>
</feature>
<name>A0A413F9I2_9FIRM</name>
<dbReference type="GO" id="GO:0016020">
    <property type="term" value="C:membrane"/>
    <property type="evidence" value="ECO:0007669"/>
    <property type="project" value="UniProtKB-SubCell"/>
</dbReference>
<evidence type="ECO:0000256" key="4">
    <source>
        <dbReference type="ARBA" id="ARBA00023136"/>
    </source>
</evidence>